<proteinExistence type="predicted"/>
<organism evidence="2 3">
    <name type="scientific">Panicum virgatum</name>
    <name type="common">Blackwell switchgrass</name>
    <dbReference type="NCBI Taxonomy" id="38727"/>
    <lineage>
        <taxon>Eukaryota</taxon>
        <taxon>Viridiplantae</taxon>
        <taxon>Streptophyta</taxon>
        <taxon>Embryophyta</taxon>
        <taxon>Tracheophyta</taxon>
        <taxon>Spermatophyta</taxon>
        <taxon>Magnoliopsida</taxon>
        <taxon>Liliopsida</taxon>
        <taxon>Poales</taxon>
        <taxon>Poaceae</taxon>
        <taxon>PACMAD clade</taxon>
        <taxon>Panicoideae</taxon>
        <taxon>Panicodae</taxon>
        <taxon>Paniceae</taxon>
        <taxon>Panicinae</taxon>
        <taxon>Panicum</taxon>
        <taxon>Panicum sect. Hiantes</taxon>
    </lineage>
</organism>
<evidence type="ECO:0000313" key="3">
    <source>
        <dbReference type="Proteomes" id="UP000823388"/>
    </source>
</evidence>
<name>A0A8T0VUT6_PANVG</name>
<feature type="compositionally biased region" description="Low complexity" evidence="1">
    <location>
        <begin position="32"/>
        <end position="43"/>
    </location>
</feature>
<keyword evidence="3" id="KW-1185">Reference proteome</keyword>
<reference evidence="2" key="1">
    <citation type="submission" date="2020-05" db="EMBL/GenBank/DDBJ databases">
        <title>WGS assembly of Panicum virgatum.</title>
        <authorList>
            <person name="Lovell J.T."/>
            <person name="Jenkins J."/>
            <person name="Shu S."/>
            <person name="Juenger T.E."/>
            <person name="Schmutz J."/>
        </authorList>
    </citation>
    <scope>NUCLEOTIDE SEQUENCE</scope>
    <source>
        <strain evidence="2">AP13</strain>
    </source>
</reference>
<dbReference type="EMBL" id="CM029040">
    <property type="protein sequence ID" value="KAG2635229.1"/>
    <property type="molecule type" value="Genomic_DNA"/>
</dbReference>
<dbReference type="Proteomes" id="UP000823388">
    <property type="component" value="Chromosome 2N"/>
</dbReference>
<evidence type="ECO:0000256" key="1">
    <source>
        <dbReference type="SAM" id="MobiDB-lite"/>
    </source>
</evidence>
<feature type="compositionally biased region" description="Basic residues" evidence="1">
    <location>
        <begin position="91"/>
        <end position="105"/>
    </location>
</feature>
<feature type="region of interest" description="Disordered" evidence="1">
    <location>
        <begin position="27"/>
        <end position="201"/>
    </location>
</feature>
<comment type="caution">
    <text evidence="2">The sequence shown here is derived from an EMBL/GenBank/DDBJ whole genome shotgun (WGS) entry which is preliminary data.</text>
</comment>
<evidence type="ECO:0000313" key="2">
    <source>
        <dbReference type="EMBL" id="KAG2635229.1"/>
    </source>
</evidence>
<protein>
    <submittedName>
        <fullName evidence="2">Uncharacterized protein</fullName>
    </submittedName>
</protein>
<accession>A0A8T0VUT6</accession>
<feature type="compositionally biased region" description="Low complexity" evidence="1">
    <location>
        <begin position="80"/>
        <end position="90"/>
    </location>
</feature>
<feature type="compositionally biased region" description="Basic residues" evidence="1">
    <location>
        <begin position="123"/>
        <end position="133"/>
    </location>
</feature>
<sequence>MPSAASLALGKPRICRVPDLALGIRRPPTLSRTTHTRTNNTHTHTQHGLHLLVAASQRRPASSTPLRRRATCTPPRHPARAASARCGAAPPRHRGVAPPHPRRPLPCHVPRPARHLQAELTPPRRRPRPRHLHAAPTSCHRGPSTSTPERRRLVRSALPCPPGASTSRHLDAYPRPPGASTPRHLDACPARGTSTPAPPAA</sequence>
<dbReference type="AlphaFoldDB" id="A0A8T0VUT6"/>
<gene>
    <name evidence="2" type="ORF">PVAP13_2NG337703</name>
</gene>